<feature type="region of interest" description="Disordered" evidence="4">
    <location>
        <begin position="225"/>
        <end position="255"/>
    </location>
</feature>
<gene>
    <name evidence="5" type="ORF">CDEB00056_LOCUS3225</name>
</gene>
<protein>
    <recommendedName>
        <fullName evidence="6">Methyltransferase type 11 domain-containing protein</fullName>
    </recommendedName>
</protein>
<dbReference type="GO" id="GO:0032259">
    <property type="term" value="P:methylation"/>
    <property type="evidence" value="ECO:0007669"/>
    <property type="project" value="UniProtKB-KW"/>
</dbReference>
<sequence length="468" mass="53219">MSVFGRNIIDKLKSKLSSSSTPSFFRFLLPVPPYEDSRYWNKAYESLTSKDVYEWGDFTMDDIRVMKYRHVYMDGIKDFYGDSVVMSKIRVGLEEDPVESEKDEYIILEQPFDEIISVPRSFEAKMEEESEHDDEIADKKIGQQQQLQHKDQSILILGCGNSNLGEEIYHYYHHPHKSSNDIAHSSPITKIVQCDVSNNVVRTMRQRYNLMDDLNVEESIEHATKIDVKHSKKTNGDSDEDRATSSAPNGTHFPHMSIMEADATNLTFDSKFDAIIDKGLVDALFCSTANSSNRQNSEDNSATSTSTDTKNDDDQHNTIHNTNASISTSNTSSSPATASMPPLQSVMMSVHQSLKVGAVFIFFSFSRPEYLFEDTVVHHQQNRNNKNSSNWNFNDIHDGADINTNANTVMDLWSEVNVCELKSIFMYRFVKKDCSAPLVLENDYSSVMPSLHGTRSSRTKSARKKRIR</sequence>
<evidence type="ECO:0000256" key="3">
    <source>
        <dbReference type="ARBA" id="ARBA00022679"/>
    </source>
</evidence>
<accession>A0A7S3PXI9</accession>
<comment type="similarity">
    <text evidence="1">Belongs to the methyltransferase superfamily.</text>
</comment>
<evidence type="ECO:0000256" key="1">
    <source>
        <dbReference type="ARBA" id="ARBA00008361"/>
    </source>
</evidence>
<feature type="compositionally biased region" description="Low complexity" evidence="4">
    <location>
        <begin position="298"/>
        <end position="308"/>
    </location>
</feature>
<organism evidence="5">
    <name type="scientific">Chaetoceros debilis</name>
    <dbReference type="NCBI Taxonomy" id="122233"/>
    <lineage>
        <taxon>Eukaryota</taxon>
        <taxon>Sar</taxon>
        <taxon>Stramenopiles</taxon>
        <taxon>Ochrophyta</taxon>
        <taxon>Bacillariophyta</taxon>
        <taxon>Coscinodiscophyceae</taxon>
        <taxon>Chaetocerotophycidae</taxon>
        <taxon>Chaetocerotales</taxon>
        <taxon>Chaetocerotaceae</taxon>
        <taxon>Chaetoceros</taxon>
    </lineage>
</organism>
<dbReference type="InterPro" id="IPR051419">
    <property type="entry name" value="Lys/N-term_MeTrsfase_sf"/>
</dbReference>
<dbReference type="AlphaFoldDB" id="A0A7S3PXI9"/>
<evidence type="ECO:0000256" key="4">
    <source>
        <dbReference type="SAM" id="MobiDB-lite"/>
    </source>
</evidence>
<keyword evidence="3" id="KW-0808">Transferase</keyword>
<evidence type="ECO:0008006" key="6">
    <source>
        <dbReference type="Google" id="ProtNLM"/>
    </source>
</evidence>
<dbReference type="SUPFAM" id="SSF53335">
    <property type="entry name" value="S-adenosyl-L-methionine-dependent methyltransferases"/>
    <property type="match status" value="1"/>
</dbReference>
<dbReference type="InterPro" id="IPR029063">
    <property type="entry name" value="SAM-dependent_MTases_sf"/>
</dbReference>
<dbReference type="Gene3D" id="3.40.50.150">
    <property type="entry name" value="Vaccinia Virus protein VP39"/>
    <property type="match status" value="1"/>
</dbReference>
<dbReference type="PANTHER" id="PTHR12176:SF80">
    <property type="entry name" value="EEF1A LYSINE METHYLTRANSFERASE 4"/>
    <property type="match status" value="1"/>
</dbReference>
<feature type="region of interest" description="Disordered" evidence="4">
    <location>
        <begin position="290"/>
        <end position="338"/>
    </location>
</feature>
<feature type="compositionally biased region" description="Low complexity" evidence="4">
    <location>
        <begin position="321"/>
        <end position="338"/>
    </location>
</feature>
<name>A0A7S3PXI9_9STRA</name>
<evidence type="ECO:0000256" key="2">
    <source>
        <dbReference type="ARBA" id="ARBA00022603"/>
    </source>
</evidence>
<dbReference type="PANTHER" id="PTHR12176">
    <property type="entry name" value="SAM-DEPENDENT METHYLTRANSFERASE SUPERFAMILY PROTEIN"/>
    <property type="match status" value="1"/>
</dbReference>
<proteinExistence type="inferred from homology"/>
<dbReference type="EMBL" id="HBIO01004679">
    <property type="protein sequence ID" value="CAE0458384.1"/>
    <property type="molecule type" value="Transcribed_RNA"/>
</dbReference>
<keyword evidence="2" id="KW-0489">Methyltransferase</keyword>
<reference evidence="5" key="1">
    <citation type="submission" date="2021-01" db="EMBL/GenBank/DDBJ databases">
        <authorList>
            <person name="Corre E."/>
            <person name="Pelletier E."/>
            <person name="Niang G."/>
            <person name="Scheremetjew M."/>
            <person name="Finn R."/>
            <person name="Kale V."/>
            <person name="Holt S."/>
            <person name="Cochrane G."/>
            <person name="Meng A."/>
            <person name="Brown T."/>
            <person name="Cohen L."/>
        </authorList>
    </citation>
    <scope>NUCLEOTIDE SEQUENCE</scope>
    <source>
        <strain evidence="5">MM31A-1</strain>
    </source>
</reference>
<evidence type="ECO:0000313" key="5">
    <source>
        <dbReference type="EMBL" id="CAE0458384.1"/>
    </source>
</evidence>
<dbReference type="GO" id="GO:0008168">
    <property type="term" value="F:methyltransferase activity"/>
    <property type="evidence" value="ECO:0007669"/>
    <property type="project" value="UniProtKB-KW"/>
</dbReference>